<dbReference type="Pfam" id="PF01344">
    <property type="entry name" value="Kelch_1"/>
    <property type="match status" value="1"/>
</dbReference>
<dbReference type="Gene3D" id="2.120.10.80">
    <property type="entry name" value="Kelch-type beta propeller"/>
    <property type="match status" value="1"/>
</dbReference>
<dbReference type="EMBL" id="JAJJMA010342165">
    <property type="protein sequence ID" value="MCL7051761.1"/>
    <property type="molecule type" value="Genomic_DNA"/>
</dbReference>
<dbReference type="Proteomes" id="UP001177140">
    <property type="component" value="Unassembled WGS sequence"/>
</dbReference>
<dbReference type="PRINTS" id="PR00501">
    <property type="entry name" value="KELCHREPEAT"/>
</dbReference>
<dbReference type="PANTHER" id="PTHR46034:SF7">
    <property type="entry name" value="INFLUENZA VIRUS NS1A-BINDING PROTEIN"/>
    <property type="match status" value="1"/>
</dbReference>
<dbReference type="GO" id="GO:0034976">
    <property type="term" value="P:response to endoplasmic reticulum stress"/>
    <property type="evidence" value="ECO:0007669"/>
    <property type="project" value="InterPro"/>
</dbReference>
<proteinExistence type="predicted"/>
<protein>
    <submittedName>
        <fullName evidence="1">Uncharacterized protein</fullName>
    </submittedName>
</protein>
<evidence type="ECO:0000313" key="2">
    <source>
        <dbReference type="Proteomes" id="UP001177140"/>
    </source>
</evidence>
<dbReference type="SUPFAM" id="SSF117281">
    <property type="entry name" value="Kelch motif"/>
    <property type="match status" value="1"/>
</dbReference>
<keyword evidence="2" id="KW-1185">Reference proteome</keyword>
<name>A0AA41W2A1_PAPNU</name>
<sequence>MNTRRGCHSLVVLNEKLYALGGYDGKKMISSVEVYDPRMQSWIEHQSMEEPRGYSTAAVVGDSIFVISGLQDGKILTNTVECYKEGHGWRTSNLKGVGKRCFFAGLVV</sequence>
<dbReference type="InterPro" id="IPR015915">
    <property type="entry name" value="Kelch-typ_b-propeller"/>
</dbReference>
<comment type="caution">
    <text evidence="1">The sequence shown here is derived from an EMBL/GenBank/DDBJ whole genome shotgun (WGS) entry which is preliminary data.</text>
</comment>
<dbReference type="PANTHER" id="PTHR46034">
    <property type="match status" value="1"/>
</dbReference>
<organism evidence="1 2">
    <name type="scientific">Papaver nudicaule</name>
    <name type="common">Iceland poppy</name>
    <dbReference type="NCBI Taxonomy" id="74823"/>
    <lineage>
        <taxon>Eukaryota</taxon>
        <taxon>Viridiplantae</taxon>
        <taxon>Streptophyta</taxon>
        <taxon>Embryophyta</taxon>
        <taxon>Tracheophyta</taxon>
        <taxon>Spermatophyta</taxon>
        <taxon>Magnoliopsida</taxon>
        <taxon>Ranunculales</taxon>
        <taxon>Papaveraceae</taxon>
        <taxon>Papaveroideae</taxon>
        <taxon>Papaver</taxon>
    </lineage>
</organism>
<dbReference type="InterPro" id="IPR044832">
    <property type="entry name" value="NRP-like"/>
</dbReference>
<dbReference type="InterPro" id="IPR006652">
    <property type="entry name" value="Kelch_1"/>
</dbReference>
<evidence type="ECO:0000313" key="1">
    <source>
        <dbReference type="EMBL" id="MCL7051761.1"/>
    </source>
</evidence>
<accession>A0AA41W2A1</accession>
<reference evidence="1" key="1">
    <citation type="submission" date="2022-03" db="EMBL/GenBank/DDBJ databases">
        <title>A functionally conserved STORR gene fusion in Papaver species that diverged 16.8 million years ago.</title>
        <authorList>
            <person name="Catania T."/>
        </authorList>
    </citation>
    <scope>NUCLEOTIDE SEQUENCE</scope>
    <source>
        <strain evidence="1">S-191538</strain>
    </source>
</reference>
<gene>
    <name evidence="1" type="ORF">MKW94_024703</name>
</gene>
<dbReference type="AlphaFoldDB" id="A0AA41W2A1"/>
<dbReference type="SMART" id="SM00612">
    <property type="entry name" value="Kelch"/>
    <property type="match status" value="1"/>
</dbReference>